<dbReference type="InterPro" id="IPR040122">
    <property type="entry name" value="Importin_beta"/>
</dbReference>
<dbReference type="PANTHER" id="PTHR10527">
    <property type="entry name" value="IMPORTIN BETA"/>
    <property type="match status" value="1"/>
</dbReference>
<keyword evidence="3" id="KW-0963">Cytoplasm</keyword>
<evidence type="ECO:0000256" key="3">
    <source>
        <dbReference type="ARBA" id="ARBA00022490"/>
    </source>
</evidence>
<protein>
    <submittedName>
        <fullName evidence="6">ARM repeat-containing protein</fullName>
    </submittedName>
</protein>
<accession>A0A317T286</accession>
<keyword evidence="7" id="KW-1185">Reference proteome</keyword>
<sequence>MDVALGLSKALGTQFGEIWKLVGTLLMKYASSSEAVERSTSVGVIADCIKHMEEGCTPYTSQLMKVLLRRLSDEDQETRSNAAYAIGMLCIKSHAVQEVTRNYGAILSKLEPFLQVQSHRMLDNACGCISRMIMAHPDSVPLGDVLPALAGLLPLKEDYEENEPIYKMLVQLYKNSNQTAFGMTQQFVPIIAAVLSPPEEQLTPETREELIELVQFLFKTESGVLQGYDNLISLAN</sequence>
<dbReference type="OrthoDB" id="7862313at2759"/>
<dbReference type="EMBL" id="PYWC01000001">
    <property type="protein sequence ID" value="PWW80744.1"/>
    <property type="molecule type" value="Genomic_DNA"/>
</dbReference>
<dbReference type="Proteomes" id="UP000246991">
    <property type="component" value="Unassembled WGS sequence"/>
</dbReference>
<comment type="subcellular location">
    <subcellularLocation>
        <location evidence="1">Cytoplasm</location>
    </subcellularLocation>
</comment>
<reference evidence="6 7" key="1">
    <citation type="submission" date="2018-03" db="EMBL/GenBank/DDBJ databases">
        <title>Genomes of Pezizomycetes fungi and the evolution of truffles.</title>
        <authorList>
            <person name="Murat C."/>
            <person name="Payen T."/>
            <person name="Noel B."/>
            <person name="Kuo A."/>
            <person name="Martin F.M."/>
        </authorList>
    </citation>
    <scope>NUCLEOTIDE SEQUENCE [LARGE SCALE GENOMIC DNA]</scope>
    <source>
        <strain evidence="6">091103-1</strain>
    </source>
</reference>
<dbReference type="GO" id="GO:0006606">
    <property type="term" value="P:protein import into nucleus"/>
    <property type="evidence" value="ECO:0007669"/>
    <property type="project" value="InterPro"/>
</dbReference>
<dbReference type="AlphaFoldDB" id="A0A317T286"/>
<dbReference type="InterPro" id="IPR011989">
    <property type="entry name" value="ARM-like"/>
</dbReference>
<dbReference type="Pfam" id="PF02985">
    <property type="entry name" value="HEAT"/>
    <property type="match status" value="1"/>
</dbReference>
<dbReference type="InterPro" id="IPR016024">
    <property type="entry name" value="ARM-type_fold"/>
</dbReference>
<organism evidence="6 7">
    <name type="scientific">Tuber magnatum</name>
    <name type="common">white Piedmont truffle</name>
    <dbReference type="NCBI Taxonomy" id="42249"/>
    <lineage>
        <taxon>Eukaryota</taxon>
        <taxon>Fungi</taxon>
        <taxon>Dikarya</taxon>
        <taxon>Ascomycota</taxon>
        <taxon>Pezizomycotina</taxon>
        <taxon>Pezizomycetes</taxon>
        <taxon>Pezizales</taxon>
        <taxon>Tuberaceae</taxon>
        <taxon>Tuber</taxon>
    </lineage>
</organism>
<comment type="caution">
    <text evidence="6">The sequence shown here is derived from an EMBL/GenBank/DDBJ whole genome shotgun (WGS) entry which is preliminary data.</text>
</comment>
<gene>
    <name evidence="6" type="ORF">C7212DRAFT_162377</name>
</gene>
<dbReference type="Gene3D" id="1.25.10.10">
    <property type="entry name" value="Leucine-rich Repeat Variant"/>
    <property type="match status" value="1"/>
</dbReference>
<evidence type="ECO:0000313" key="7">
    <source>
        <dbReference type="Proteomes" id="UP000246991"/>
    </source>
</evidence>
<evidence type="ECO:0000256" key="1">
    <source>
        <dbReference type="ARBA" id="ARBA00004496"/>
    </source>
</evidence>
<dbReference type="GO" id="GO:0005737">
    <property type="term" value="C:cytoplasm"/>
    <property type="evidence" value="ECO:0007669"/>
    <property type="project" value="UniProtKB-SubCell"/>
</dbReference>
<keyword evidence="5" id="KW-0653">Protein transport</keyword>
<dbReference type="GO" id="GO:0005634">
    <property type="term" value="C:nucleus"/>
    <property type="evidence" value="ECO:0007669"/>
    <property type="project" value="UniProtKB-SubCell"/>
</dbReference>
<dbReference type="SUPFAM" id="SSF48371">
    <property type="entry name" value="ARM repeat"/>
    <property type="match status" value="1"/>
</dbReference>
<evidence type="ECO:0000313" key="6">
    <source>
        <dbReference type="EMBL" id="PWW80744.1"/>
    </source>
</evidence>
<keyword evidence="2" id="KW-0813">Transport</keyword>
<proteinExistence type="predicted"/>
<evidence type="ECO:0000256" key="5">
    <source>
        <dbReference type="ARBA" id="ARBA00022927"/>
    </source>
</evidence>
<dbReference type="STRING" id="42249.A0A317T286"/>
<evidence type="ECO:0000256" key="2">
    <source>
        <dbReference type="ARBA" id="ARBA00022448"/>
    </source>
</evidence>
<name>A0A317T286_9PEZI</name>
<evidence type="ECO:0000256" key="4">
    <source>
        <dbReference type="ARBA" id="ARBA00022737"/>
    </source>
</evidence>
<dbReference type="InterPro" id="IPR000357">
    <property type="entry name" value="HEAT"/>
</dbReference>
<keyword evidence="4" id="KW-0677">Repeat</keyword>